<dbReference type="GO" id="GO:0022857">
    <property type="term" value="F:transmembrane transporter activity"/>
    <property type="evidence" value="ECO:0007669"/>
    <property type="project" value="InterPro"/>
</dbReference>
<dbReference type="EMBL" id="BQFW01000012">
    <property type="protein sequence ID" value="GJJ76705.1"/>
    <property type="molecule type" value="Genomic_DNA"/>
</dbReference>
<dbReference type="PANTHER" id="PTHR42718:SF9">
    <property type="entry name" value="MAJOR FACILITATOR SUPERFAMILY MULTIDRUG TRANSPORTER MFSC"/>
    <property type="match status" value="1"/>
</dbReference>
<feature type="domain" description="Major facilitator superfamily (MFS) profile" evidence="8">
    <location>
        <begin position="70"/>
        <end position="523"/>
    </location>
</feature>
<feature type="transmembrane region" description="Helical" evidence="7">
    <location>
        <begin position="415"/>
        <end position="435"/>
    </location>
</feature>
<reference evidence="9" key="2">
    <citation type="journal article" date="2022" name="Microbiol. Resour. Announc.">
        <title>Whole-Genome Sequence of Entomortierella parvispora E1425, a Mucoromycotan Fungus Associated with Burkholderiaceae-Related Endosymbiotic Bacteria.</title>
        <authorList>
            <person name="Herlambang A."/>
            <person name="Guo Y."/>
            <person name="Takashima Y."/>
            <person name="Narisawa K."/>
            <person name="Ohta H."/>
            <person name="Nishizawa T."/>
        </authorList>
    </citation>
    <scope>NUCLEOTIDE SEQUENCE</scope>
    <source>
        <strain evidence="9">E1425</strain>
    </source>
</reference>
<feature type="compositionally biased region" description="Low complexity" evidence="6">
    <location>
        <begin position="1"/>
        <end position="15"/>
    </location>
</feature>
<feature type="transmembrane region" description="Helical" evidence="7">
    <location>
        <begin position="107"/>
        <end position="124"/>
    </location>
</feature>
<feature type="transmembrane region" description="Helical" evidence="7">
    <location>
        <begin position="456"/>
        <end position="479"/>
    </location>
</feature>
<feature type="compositionally biased region" description="Polar residues" evidence="6">
    <location>
        <begin position="33"/>
        <end position="47"/>
    </location>
</feature>
<feature type="transmembrane region" description="Helical" evidence="7">
    <location>
        <begin position="69"/>
        <end position="95"/>
    </location>
</feature>
<feature type="transmembrane region" description="Helical" evidence="7">
    <location>
        <begin position="161"/>
        <end position="183"/>
    </location>
</feature>
<comment type="subcellular location">
    <subcellularLocation>
        <location evidence="1">Membrane</location>
        <topology evidence="1">Multi-pass membrane protein</topology>
    </subcellularLocation>
</comment>
<organism evidence="9 10">
    <name type="scientific">Entomortierella parvispora</name>
    <dbReference type="NCBI Taxonomy" id="205924"/>
    <lineage>
        <taxon>Eukaryota</taxon>
        <taxon>Fungi</taxon>
        <taxon>Fungi incertae sedis</taxon>
        <taxon>Mucoromycota</taxon>
        <taxon>Mortierellomycotina</taxon>
        <taxon>Mortierellomycetes</taxon>
        <taxon>Mortierellales</taxon>
        <taxon>Mortierellaceae</taxon>
        <taxon>Entomortierella</taxon>
    </lineage>
</organism>
<dbReference type="Proteomes" id="UP000827284">
    <property type="component" value="Unassembled WGS sequence"/>
</dbReference>
<keyword evidence="5 7" id="KW-0472">Membrane</keyword>
<evidence type="ECO:0000256" key="1">
    <source>
        <dbReference type="ARBA" id="ARBA00004141"/>
    </source>
</evidence>
<dbReference type="InterPro" id="IPR036259">
    <property type="entry name" value="MFS_trans_sf"/>
</dbReference>
<gene>
    <name evidence="9" type="ORF">EMPS_09064</name>
</gene>
<evidence type="ECO:0000256" key="4">
    <source>
        <dbReference type="ARBA" id="ARBA00022989"/>
    </source>
</evidence>
<feature type="region of interest" description="Disordered" evidence="6">
    <location>
        <begin position="1"/>
        <end position="54"/>
    </location>
</feature>
<protein>
    <recommendedName>
        <fullName evidence="8">Major facilitator superfamily (MFS) profile domain-containing protein</fullName>
    </recommendedName>
</protein>
<evidence type="ECO:0000256" key="3">
    <source>
        <dbReference type="ARBA" id="ARBA00022692"/>
    </source>
</evidence>
<dbReference type="GO" id="GO:0016020">
    <property type="term" value="C:membrane"/>
    <property type="evidence" value="ECO:0007669"/>
    <property type="project" value="UniProtKB-SubCell"/>
</dbReference>
<dbReference type="Gene3D" id="1.20.1250.20">
    <property type="entry name" value="MFS general substrate transporter like domains"/>
    <property type="match status" value="1"/>
</dbReference>
<dbReference type="SUPFAM" id="SSF103473">
    <property type="entry name" value="MFS general substrate transporter"/>
    <property type="match status" value="1"/>
</dbReference>
<evidence type="ECO:0000256" key="2">
    <source>
        <dbReference type="ARBA" id="ARBA00022448"/>
    </source>
</evidence>
<evidence type="ECO:0000313" key="9">
    <source>
        <dbReference type="EMBL" id="GJJ76705.1"/>
    </source>
</evidence>
<feature type="transmembrane region" description="Helical" evidence="7">
    <location>
        <begin position="195"/>
        <end position="219"/>
    </location>
</feature>
<dbReference type="PROSITE" id="PS50850">
    <property type="entry name" value="MFS"/>
    <property type="match status" value="1"/>
</dbReference>
<evidence type="ECO:0000256" key="7">
    <source>
        <dbReference type="SAM" id="Phobius"/>
    </source>
</evidence>
<feature type="transmembrane region" description="Helical" evidence="7">
    <location>
        <begin position="499"/>
        <end position="519"/>
    </location>
</feature>
<name>A0A9P3M082_9FUNG</name>
<feature type="transmembrane region" description="Helical" evidence="7">
    <location>
        <begin position="257"/>
        <end position="277"/>
    </location>
</feature>
<feature type="transmembrane region" description="Helical" evidence="7">
    <location>
        <begin position="225"/>
        <end position="245"/>
    </location>
</feature>
<keyword evidence="10" id="KW-1185">Reference proteome</keyword>
<sequence length="593" mass="63450">MAQDPTTAVVPTPTAEESSSTINDNDVLGNAKQEVTTPESVLSNSTDKSIHDPSPVSTLDKIKTTMAPLLLYVVSTAQFLDIVNGASVSVAIIPIAEGLNFKVSEMIWILNAYTIAFAGLLLVSGRLGDLFGHRRMFLAGLFWFSTWAIVVSFSTSPLMFIIARALQGMGAAGTIPTAMALIATNFPAGPARTRAFSIFAAFGGLGAVTGILLAGGLIASIGWAWIFRVSAIAGYFLFILGFLSIPLTPPKAVKPKVDFLGGITVTLGVTGIVYYISMGVEDGWASPKTLPIFFAGLLLLALFIFIEYRVHQPLMPLRIWKVKSFSSSVVLAFVSMAMMQVLIYYVNLCFQEIYNWTAIQTALGFLVHSLLAIVVFSVLGRVLPRLRLKPLIMTGFLLRCITGLMMAFLTENTPYWAIPFPALIIHVFGIGFSYLPVQITAVRDAANQDQGLVGAIYNTGLQMGAPFGIAILNVIALSTNGNGQGQVRGGPQLMKGYKNAFFGIVAFGILGFFLTLILLPWDKPNAPAKTAAATAAIAELPVETVEAIEAVAEGKGEVDLERGLPAVEKSKFESEVSTISSENILDPTTTKTG</sequence>
<evidence type="ECO:0000256" key="6">
    <source>
        <dbReference type="SAM" id="MobiDB-lite"/>
    </source>
</evidence>
<feature type="transmembrane region" description="Helical" evidence="7">
    <location>
        <begin position="136"/>
        <end position="155"/>
    </location>
</feature>
<feature type="transmembrane region" description="Helical" evidence="7">
    <location>
        <begin position="329"/>
        <end position="346"/>
    </location>
</feature>
<comment type="caution">
    <text evidence="9">The sequence shown here is derived from an EMBL/GenBank/DDBJ whole genome shotgun (WGS) entry which is preliminary data.</text>
</comment>
<dbReference type="AlphaFoldDB" id="A0A9P3M082"/>
<proteinExistence type="predicted"/>
<keyword evidence="2" id="KW-0813">Transport</keyword>
<dbReference type="Gene3D" id="1.20.1720.10">
    <property type="entry name" value="Multidrug resistance protein D"/>
    <property type="match status" value="1"/>
</dbReference>
<dbReference type="InterPro" id="IPR011701">
    <property type="entry name" value="MFS"/>
</dbReference>
<evidence type="ECO:0000259" key="8">
    <source>
        <dbReference type="PROSITE" id="PS50850"/>
    </source>
</evidence>
<dbReference type="Pfam" id="PF07690">
    <property type="entry name" value="MFS_1"/>
    <property type="match status" value="1"/>
</dbReference>
<evidence type="ECO:0000256" key="5">
    <source>
        <dbReference type="ARBA" id="ARBA00023136"/>
    </source>
</evidence>
<feature type="transmembrane region" description="Helical" evidence="7">
    <location>
        <begin position="358"/>
        <end position="379"/>
    </location>
</feature>
<evidence type="ECO:0000313" key="10">
    <source>
        <dbReference type="Proteomes" id="UP000827284"/>
    </source>
</evidence>
<reference evidence="9" key="1">
    <citation type="submission" date="2021-11" db="EMBL/GenBank/DDBJ databases">
        <authorList>
            <person name="Herlambang A."/>
            <person name="Guo Y."/>
            <person name="Takashima Y."/>
            <person name="Nishizawa T."/>
        </authorList>
    </citation>
    <scope>NUCLEOTIDE SEQUENCE</scope>
    <source>
        <strain evidence="9">E1425</strain>
    </source>
</reference>
<keyword evidence="3 7" id="KW-0812">Transmembrane</keyword>
<feature type="transmembrane region" description="Helical" evidence="7">
    <location>
        <begin position="391"/>
        <end position="409"/>
    </location>
</feature>
<accession>A0A9P3M082</accession>
<dbReference type="PANTHER" id="PTHR42718">
    <property type="entry name" value="MAJOR FACILITATOR SUPERFAMILY MULTIDRUG TRANSPORTER MFSC"/>
    <property type="match status" value="1"/>
</dbReference>
<feature type="transmembrane region" description="Helical" evidence="7">
    <location>
        <begin position="289"/>
        <end position="308"/>
    </location>
</feature>
<dbReference type="OrthoDB" id="2130629at2759"/>
<keyword evidence="4 7" id="KW-1133">Transmembrane helix</keyword>
<dbReference type="InterPro" id="IPR020846">
    <property type="entry name" value="MFS_dom"/>
</dbReference>